<comment type="caution">
    <text evidence="1">The sequence shown here is derived from an EMBL/GenBank/DDBJ whole genome shotgun (WGS) entry which is preliminary data.</text>
</comment>
<keyword evidence="2" id="KW-1185">Reference proteome</keyword>
<sequence>MLTAEGVRSMQLKSACRDPAVVAAAAVLHLQAIDSKILRAINDGHEDRIAYVPGLTQQRGVRVCSGSLLRAALVRDLEARGFAVDVNEVMLHISWKAESERGHLS</sequence>
<dbReference type="AlphaFoldDB" id="A0A835YYB5"/>
<protein>
    <submittedName>
        <fullName evidence="1">Uncharacterized protein</fullName>
    </submittedName>
</protein>
<evidence type="ECO:0000313" key="2">
    <source>
        <dbReference type="Proteomes" id="UP000664859"/>
    </source>
</evidence>
<name>A0A835YYB5_9STRA</name>
<evidence type="ECO:0000313" key="1">
    <source>
        <dbReference type="EMBL" id="KAG5182968.1"/>
    </source>
</evidence>
<dbReference type="Proteomes" id="UP000664859">
    <property type="component" value="Unassembled WGS sequence"/>
</dbReference>
<gene>
    <name evidence="1" type="ORF">JKP88DRAFT_272934</name>
</gene>
<reference evidence="1" key="1">
    <citation type="submission" date="2021-02" db="EMBL/GenBank/DDBJ databases">
        <title>First Annotated Genome of the Yellow-green Alga Tribonema minus.</title>
        <authorList>
            <person name="Mahan K.M."/>
        </authorList>
    </citation>
    <scope>NUCLEOTIDE SEQUENCE</scope>
    <source>
        <strain evidence="1">UTEX B ZZ1240</strain>
    </source>
</reference>
<organism evidence="1 2">
    <name type="scientific">Tribonema minus</name>
    <dbReference type="NCBI Taxonomy" id="303371"/>
    <lineage>
        <taxon>Eukaryota</taxon>
        <taxon>Sar</taxon>
        <taxon>Stramenopiles</taxon>
        <taxon>Ochrophyta</taxon>
        <taxon>PX clade</taxon>
        <taxon>Xanthophyceae</taxon>
        <taxon>Tribonematales</taxon>
        <taxon>Tribonemataceae</taxon>
        <taxon>Tribonema</taxon>
    </lineage>
</organism>
<proteinExistence type="predicted"/>
<accession>A0A835YYB5</accession>
<dbReference type="EMBL" id="JAFCMP010000223">
    <property type="protein sequence ID" value="KAG5182968.1"/>
    <property type="molecule type" value="Genomic_DNA"/>
</dbReference>